<evidence type="ECO:0000313" key="22">
    <source>
        <dbReference type="Proteomes" id="UP000886752"/>
    </source>
</evidence>
<dbReference type="Proteomes" id="UP000886752">
    <property type="component" value="Unassembled WGS sequence"/>
</dbReference>
<evidence type="ECO:0000256" key="5">
    <source>
        <dbReference type="ARBA" id="ARBA00022723"/>
    </source>
</evidence>
<evidence type="ECO:0000256" key="17">
    <source>
        <dbReference type="PIRSR" id="PIRSR603561-1"/>
    </source>
</evidence>
<dbReference type="GO" id="GO:0044716">
    <property type="term" value="F:8-oxo-GDP phosphatase activity"/>
    <property type="evidence" value="ECO:0007669"/>
    <property type="project" value="TreeGrafter"/>
</dbReference>
<evidence type="ECO:0000256" key="4">
    <source>
        <dbReference type="ARBA" id="ARBA00022705"/>
    </source>
</evidence>
<dbReference type="PROSITE" id="PS00893">
    <property type="entry name" value="NUDIX_BOX"/>
    <property type="match status" value="1"/>
</dbReference>
<dbReference type="PANTHER" id="PTHR47707:SF1">
    <property type="entry name" value="NUDIX HYDROLASE FAMILY PROTEIN"/>
    <property type="match status" value="1"/>
</dbReference>
<comment type="cofactor">
    <cofactor evidence="1 18">
        <name>Mg(2+)</name>
        <dbReference type="ChEBI" id="CHEBI:18420"/>
    </cofactor>
</comment>
<dbReference type="GO" id="GO:0006281">
    <property type="term" value="P:DNA repair"/>
    <property type="evidence" value="ECO:0007669"/>
    <property type="project" value="UniProtKB-KW"/>
</dbReference>
<dbReference type="PRINTS" id="PR00502">
    <property type="entry name" value="NUDIXFAMILY"/>
</dbReference>
<dbReference type="InterPro" id="IPR020476">
    <property type="entry name" value="Nudix_hydrolase"/>
</dbReference>
<proteinExistence type="inferred from homology"/>
<comment type="catalytic activity">
    <reaction evidence="11">
        <text>8-oxo-GTP + H2O = 8-oxo-GMP + diphosphate + H(+)</text>
        <dbReference type="Rhea" id="RHEA:67616"/>
        <dbReference type="ChEBI" id="CHEBI:15377"/>
        <dbReference type="ChEBI" id="CHEBI:15378"/>
        <dbReference type="ChEBI" id="CHEBI:33019"/>
        <dbReference type="ChEBI" id="CHEBI:143553"/>
        <dbReference type="ChEBI" id="CHEBI:145694"/>
    </reaction>
</comment>
<evidence type="ECO:0000256" key="1">
    <source>
        <dbReference type="ARBA" id="ARBA00001946"/>
    </source>
</evidence>
<dbReference type="NCBIfam" id="TIGR00586">
    <property type="entry name" value="mutt"/>
    <property type="match status" value="1"/>
</dbReference>
<keyword evidence="9" id="KW-0234">DNA repair</keyword>
<keyword evidence="4" id="KW-0235">DNA replication</keyword>
<evidence type="ECO:0000256" key="19">
    <source>
        <dbReference type="RuleBase" id="RU003476"/>
    </source>
</evidence>
<dbReference type="EC" id="3.6.1.55" evidence="12"/>
<keyword evidence="7 19" id="KW-0378">Hydrolase</keyword>
<evidence type="ECO:0000259" key="20">
    <source>
        <dbReference type="PROSITE" id="PS51462"/>
    </source>
</evidence>
<reference evidence="21" key="2">
    <citation type="submission" date="2021-04" db="EMBL/GenBank/DDBJ databases">
        <authorList>
            <person name="Gilroy R."/>
        </authorList>
    </citation>
    <scope>NUCLEOTIDE SEQUENCE</scope>
    <source>
        <strain evidence="21">ChiHecec2B26-446</strain>
    </source>
</reference>
<dbReference type="InterPro" id="IPR000086">
    <property type="entry name" value="NUDIX_hydrolase_dom"/>
</dbReference>
<keyword evidence="5 18" id="KW-0479">Metal-binding</keyword>
<evidence type="ECO:0000256" key="11">
    <source>
        <dbReference type="ARBA" id="ARBA00036904"/>
    </source>
</evidence>
<evidence type="ECO:0000256" key="9">
    <source>
        <dbReference type="ARBA" id="ARBA00023204"/>
    </source>
</evidence>
<sequence>MKHIEVVAAMIHHEGRILATQRASGEFKDGWEFPGGKVEPGETPEQAIVREIQEELGMTICPETLVTTVEYDYPNFHLTMHCFLSSIARGEVHLLEHEAARWLSPQELESVAWLPADVAAVASLRELLAQNPDAAA</sequence>
<dbReference type="InterPro" id="IPR003561">
    <property type="entry name" value="Mutator_MutT"/>
</dbReference>
<evidence type="ECO:0000256" key="15">
    <source>
        <dbReference type="ARBA" id="ARBA00041979"/>
    </source>
</evidence>
<dbReference type="InterPro" id="IPR015797">
    <property type="entry name" value="NUDIX_hydrolase-like_dom_sf"/>
</dbReference>
<accession>A0A9D1PU94</accession>
<name>A0A9D1PU94_9BACT</name>
<comment type="catalytic activity">
    <reaction evidence="10">
        <text>8-oxo-dGTP + H2O = 8-oxo-dGMP + diphosphate + H(+)</text>
        <dbReference type="Rhea" id="RHEA:31575"/>
        <dbReference type="ChEBI" id="CHEBI:15377"/>
        <dbReference type="ChEBI" id="CHEBI:15378"/>
        <dbReference type="ChEBI" id="CHEBI:33019"/>
        <dbReference type="ChEBI" id="CHEBI:63224"/>
        <dbReference type="ChEBI" id="CHEBI:77896"/>
        <dbReference type="EC" id="3.6.1.55"/>
    </reaction>
</comment>
<dbReference type="GO" id="GO:0008413">
    <property type="term" value="F:8-oxo-7,8-dihydroguanosine triphosphate pyrophosphatase activity"/>
    <property type="evidence" value="ECO:0007669"/>
    <property type="project" value="InterPro"/>
</dbReference>
<evidence type="ECO:0000256" key="3">
    <source>
        <dbReference type="ARBA" id="ARBA00022457"/>
    </source>
</evidence>
<dbReference type="InterPro" id="IPR020084">
    <property type="entry name" value="NUDIX_hydrolase_CS"/>
</dbReference>
<keyword evidence="3" id="KW-0515">Mutator protein</keyword>
<feature type="binding site" evidence="18">
    <location>
        <position position="35"/>
    </location>
    <ligand>
        <name>Mg(2+)</name>
        <dbReference type="ChEBI" id="CHEBI:18420"/>
    </ligand>
</feature>
<dbReference type="GO" id="GO:0006260">
    <property type="term" value="P:DNA replication"/>
    <property type="evidence" value="ECO:0007669"/>
    <property type="project" value="UniProtKB-KW"/>
</dbReference>
<feature type="binding site" evidence="18">
    <location>
        <position position="55"/>
    </location>
    <ligand>
        <name>Mg(2+)</name>
        <dbReference type="ChEBI" id="CHEBI:18420"/>
    </ligand>
</feature>
<dbReference type="GO" id="GO:0044715">
    <property type="term" value="F:8-oxo-dGDP phosphatase activity"/>
    <property type="evidence" value="ECO:0007669"/>
    <property type="project" value="TreeGrafter"/>
</dbReference>
<dbReference type="GO" id="GO:0035539">
    <property type="term" value="F:8-oxo-7,8-dihydrodeoxyguanosine triphosphate pyrophosphatase activity"/>
    <property type="evidence" value="ECO:0007669"/>
    <property type="project" value="UniProtKB-EC"/>
</dbReference>
<evidence type="ECO:0000256" key="12">
    <source>
        <dbReference type="ARBA" id="ARBA00038905"/>
    </source>
</evidence>
<dbReference type="EMBL" id="DXHV01000007">
    <property type="protein sequence ID" value="HIV99663.1"/>
    <property type="molecule type" value="Genomic_DNA"/>
</dbReference>
<dbReference type="PROSITE" id="PS51462">
    <property type="entry name" value="NUDIX"/>
    <property type="match status" value="1"/>
</dbReference>
<evidence type="ECO:0000256" key="6">
    <source>
        <dbReference type="ARBA" id="ARBA00022763"/>
    </source>
</evidence>
<protein>
    <recommendedName>
        <fullName evidence="13">8-oxo-dGTP diphosphatase</fullName>
        <ecNumber evidence="12">3.6.1.55</ecNumber>
    </recommendedName>
    <alternativeName>
        <fullName evidence="16">7,8-dihydro-8-oxoguanine-triphosphatase</fullName>
    </alternativeName>
    <alternativeName>
        <fullName evidence="15">Mutator protein MutT</fullName>
    </alternativeName>
    <alternativeName>
        <fullName evidence="14">dGTP pyrophosphohydrolase</fullName>
    </alternativeName>
</protein>
<evidence type="ECO:0000256" key="10">
    <source>
        <dbReference type="ARBA" id="ARBA00035861"/>
    </source>
</evidence>
<dbReference type="CDD" id="cd03425">
    <property type="entry name" value="NUDIX_MutT_NudA_like"/>
    <property type="match status" value="1"/>
</dbReference>
<feature type="domain" description="Nudix hydrolase" evidence="20">
    <location>
        <begin position="1"/>
        <end position="128"/>
    </location>
</feature>
<dbReference type="GO" id="GO:0046872">
    <property type="term" value="F:metal ion binding"/>
    <property type="evidence" value="ECO:0007669"/>
    <property type="project" value="UniProtKB-KW"/>
</dbReference>
<dbReference type="Pfam" id="PF00293">
    <property type="entry name" value="NUDIX"/>
    <property type="match status" value="1"/>
</dbReference>
<dbReference type="Gene3D" id="3.90.79.10">
    <property type="entry name" value="Nucleoside Triphosphate Pyrophosphohydrolase"/>
    <property type="match status" value="1"/>
</dbReference>
<gene>
    <name evidence="21" type="primary">mutT</name>
    <name evidence="21" type="ORF">H9894_00480</name>
</gene>
<reference evidence="21" key="1">
    <citation type="journal article" date="2021" name="PeerJ">
        <title>Extensive microbial diversity within the chicken gut microbiome revealed by metagenomics and culture.</title>
        <authorList>
            <person name="Gilroy R."/>
            <person name="Ravi A."/>
            <person name="Getino M."/>
            <person name="Pursley I."/>
            <person name="Horton D.L."/>
            <person name="Alikhan N.F."/>
            <person name="Baker D."/>
            <person name="Gharbi K."/>
            <person name="Hall N."/>
            <person name="Watson M."/>
            <person name="Adriaenssens E.M."/>
            <person name="Foster-Nyarko E."/>
            <person name="Jarju S."/>
            <person name="Secka A."/>
            <person name="Antonio M."/>
            <person name="Oren A."/>
            <person name="Chaudhuri R.R."/>
            <person name="La Ragione R."/>
            <person name="Hildebrand F."/>
            <person name="Pallen M.J."/>
        </authorList>
    </citation>
    <scope>NUCLEOTIDE SEQUENCE</scope>
    <source>
        <strain evidence="21">ChiHecec2B26-446</strain>
    </source>
</reference>
<evidence type="ECO:0000256" key="7">
    <source>
        <dbReference type="ARBA" id="ARBA00022801"/>
    </source>
</evidence>
<evidence type="ECO:0000256" key="16">
    <source>
        <dbReference type="ARBA" id="ARBA00042798"/>
    </source>
</evidence>
<evidence type="ECO:0000256" key="13">
    <source>
        <dbReference type="ARBA" id="ARBA00040794"/>
    </source>
</evidence>
<dbReference type="PANTHER" id="PTHR47707">
    <property type="entry name" value="8-OXO-DGTP DIPHOSPHATASE"/>
    <property type="match status" value="1"/>
</dbReference>
<keyword evidence="6" id="KW-0227">DNA damage</keyword>
<feature type="binding site" evidence="17">
    <location>
        <begin position="32"/>
        <end position="35"/>
    </location>
    <ligand>
        <name>8-oxo-dGTP</name>
        <dbReference type="ChEBI" id="CHEBI:77896"/>
    </ligand>
</feature>
<feature type="binding site" evidence="17">
    <location>
        <position position="22"/>
    </location>
    <ligand>
        <name>8-oxo-dGTP</name>
        <dbReference type="ChEBI" id="CHEBI:77896"/>
    </ligand>
</feature>
<organism evidence="21 22">
    <name type="scientific">Candidatus Desulfovibrio intestinipullorum</name>
    <dbReference type="NCBI Taxonomy" id="2838536"/>
    <lineage>
        <taxon>Bacteria</taxon>
        <taxon>Pseudomonadati</taxon>
        <taxon>Thermodesulfobacteriota</taxon>
        <taxon>Desulfovibrionia</taxon>
        <taxon>Desulfovibrionales</taxon>
        <taxon>Desulfovibrionaceae</taxon>
        <taxon>Desulfovibrio</taxon>
    </lineage>
</organism>
<keyword evidence="8 18" id="KW-0460">Magnesium</keyword>
<comment type="similarity">
    <text evidence="2 19">Belongs to the Nudix hydrolase family.</text>
</comment>
<evidence type="ECO:0000256" key="14">
    <source>
        <dbReference type="ARBA" id="ARBA00041592"/>
    </source>
</evidence>
<evidence type="ECO:0000256" key="18">
    <source>
        <dbReference type="PIRSR" id="PIRSR603561-2"/>
    </source>
</evidence>
<comment type="caution">
    <text evidence="21">The sequence shown here is derived from an EMBL/GenBank/DDBJ whole genome shotgun (WGS) entry which is preliminary data.</text>
</comment>
<evidence type="ECO:0000256" key="2">
    <source>
        <dbReference type="ARBA" id="ARBA00005582"/>
    </source>
</evidence>
<dbReference type="AlphaFoldDB" id="A0A9D1PU94"/>
<dbReference type="InterPro" id="IPR047127">
    <property type="entry name" value="MutT-like"/>
</dbReference>
<dbReference type="SUPFAM" id="SSF55811">
    <property type="entry name" value="Nudix"/>
    <property type="match status" value="1"/>
</dbReference>
<evidence type="ECO:0000313" key="21">
    <source>
        <dbReference type="EMBL" id="HIV99663.1"/>
    </source>
</evidence>
<evidence type="ECO:0000256" key="8">
    <source>
        <dbReference type="ARBA" id="ARBA00022842"/>
    </source>
</evidence>